<dbReference type="Proteomes" id="UP000253090">
    <property type="component" value="Unassembled WGS sequence"/>
</dbReference>
<sequence>MTDTFAKWKKAAHLLPKGLAVVDPEGTIQFVNMAWARVATMHGLSPLWDRPGINLIRHFKDSIYDHKPFIRKLWLDLKCILDGSSTYYSAEIHSPGHATRWYLIEAVPITSEEILPVGGMLLVSSDITVYKELEVQLQTALAQVRTLHGLLPICAVCKKIKEEEEQWSPIEEYLIKHTHAEFTHDICPDCIRLLYPKYSSILDRLDKPSGD</sequence>
<dbReference type="RefSeq" id="WP_114496522.1">
    <property type="nucleotide sequence ID" value="NZ_QPJW01000003.1"/>
</dbReference>
<protein>
    <recommendedName>
        <fullName evidence="3">PAS domain-containing protein</fullName>
    </recommendedName>
</protein>
<proteinExistence type="predicted"/>
<dbReference type="SUPFAM" id="SSF55785">
    <property type="entry name" value="PYP-like sensor domain (PAS domain)"/>
    <property type="match status" value="1"/>
</dbReference>
<dbReference type="OrthoDB" id="2645267at2"/>
<dbReference type="Gene3D" id="3.30.450.20">
    <property type="entry name" value="PAS domain"/>
    <property type="match status" value="1"/>
</dbReference>
<accession>A0A369BFX1</accession>
<name>A0A369BFX1_9BACL</name>
<dbReference type="InterPro" id="IPR035965">
    <property type="entry name" value="PAS-like_dom_sf"/>
</dbReference>
<dbReference type="AlphaFoldDB" id="A0A369BFX1"/>
<evidence type="ECO:0008006" key="3">
    <source>
        <dbReference type="Google" id="ProtNLM"/>
    </source>
</evidence>
<dbReference type="EMBL" id="QPJW01000003">
    <property type="protein sequence ID" value="RCX20443.1"/>
    <property type="molecule type" value="Genomic_DNA"/>
</dbReference>
<comment type="caution">
    <text evidence="1">The sequence shown here is derived from an EMBL/GenBank/DDBJ whole genome shotgun (WGS) entry which is preliminary data.</text>
</comment>
<reference evidence="1 2" key="1">
    <citation type="submission" date="2018-07" db="EMBL/GenBank/DDBJ databases">
        <title>Genomic Encyclopedia of Type Strains, Phase III (KMG-III): the genomes of soil and plant-associated and newly described type strains.</title>
        <authorList>
            <person name="Whitman W."/>
        </authorList>
    </citation>
    <scope>NUCLEOTIDE SEQUENCE [LARGE SCALE GENOMIC DNA]</scope>
    <source>
        <strain evidence="1 2">CECT 8333</strain>
    </source>
</reference>
<organism evidence="1 2">
    <name type="scientific">Fontibacillus phaseoli</name>
    <dbReference type="NCBI Taxonomy" id="1416533"/>
    <lineage>
        <taxon>Bacteria</taxon>
        <taxon>Bacillati</taxon>
        <taxon>Bacillota</taxon>
        <taxon>Bacilli</taxon>
        <taxon>Bacillales</taxon>
        <taxon>Paenibacillaceae</taxon>
        <taxon>Fontibacillus</taxon>
    </lineage>
</organism>
<gene>
    <name evidence="1" type="ORF">DFP94_103169</name>
</gene>
<evidence type="ECO:0000313" key="1">
    <source>
        <dbReference type="EMBL" id="RCX20443.1"/>
    </source>
</evidence>
<evidence type="ECO:0000313" key="2">
    <source>
        <dbReference type="Proteomes" id="UP000253090"/>
    </source>
</evidence>
<keyword evidence="2" id="KW-1185">Reference proteome</keyword>